<accession>A0A936ZZN7</accession>
<dbReference type="InterPro" id="IPR026444">
    <property type="entry name" value="Secre_tail"/>
</dbReference>
<sequence>MMSGVERKVFSIYQNPREGEVYIDFNDHIATSSYEVLNTEGLILAEKNNPGIRNTISLKNYKKGVYTVKVKSKNKILVKNFLKL</sequence>
<proteinExistence type="predicted"/>
<name>A0A936ZZN7_9FLAO</name>
<evidence type="ECO:0000313" key="4">
    <source>
        <dbReference type="Proteomes" id="UP000651057"/>
    </source>
</evidence>
<keyword evidence="1" id="KW-0732">Signal</keyword>
<dbReference type="Proteomes" id="UP000651057">
    <property type="component" value="Unassembled WGS sequence"/>
</dbReference>
<gene>
    <name evidence="3" type="ORF">JJQ60_11300</name>
</gene>
<dbReference type="Pfam" id="PF18962">
    <property type="entry name" value="Por_Secre_tail"/>
    <property type="match status" value="1"/>
</dbReference>
<dbReference type="AlphaFoldDB" id="A0A936ZZN7"/>
<protein>
    <submittedName>
        <fullName evidence="3">T9SS type A sorting domain-containing protein</fullName>
    </submittedName>
</protein>
<dbReference type="NCBIfam" id="TIGR04183">
    <property type="entry name" value="Por_Secre_tail"/>
    <property type="match status" value="1"/>
</dbReference>
<keyword evidence="4" id="KW-1185">Reference proteome</keyword>
<dbReference type="RefSeq" id="WP_201919774.1">
    <property type="nucleotide sequence ID" value="NZ_BAABAX010000003.1"/>
</dbReference>
<evidence type="ECO:0000313" key="3">
    <source>
        <dbReference type="EMBL" id="MBL0684106.1"/>
    </source>
</evidence>
<comment type="caution">
    <text evidence="3">The sequence shown here is derived from an EMBL/GenBank/DDBJ whole genome shotgun (WGS) entry which is preliminary data.</text>
</comment>
<reference evidence="3" key="1">
    <citation type="submission" date="2021-01" db="EMBL/GenBank/DDBJ databases">
        <authorList>
            <person name="Zhong Y.L."/>
        </authorList>
    </citation>
    <scope>NUCLEOTIDE SEQUENCE</scope>
    <source>
        <strain evidence="3">KCTC 23302</strain>
    </source>
</reference>
<dbReference type="EMBL" id="JAERQJ010000004">
    <property type="protein sequence ID" value="MBL0684106.1"/>
    <property type="molecule type" value="Genomic_DNA"/>
</dbReference>
<evidence type="ECO:0000259" key="2">
    <source>
        <dbReference type="Pfam" id="PF18962"/>
    </source>
</evidence>
<feature type="domain" description="Secretion system C-terminal sorting" evidence="2">
    <location>
        <begin position="12"/>
        <end position="79"/>
    </location>
</feature>
<organism evidence="3 4">
    <name type="scientific">Aquimarina mytili</name>
    <dbReference type="NCBI Taxonomy" id="874423"/>
    <lineage>
        <taxon>Bacteria</taxon>
        <taxon>Pseudomonadati</taxon>
        <taxon>Bacteroidota</taxon>
        <taxon>Flavobacteriia</taxon>
        <taxon>Flavobacteriales</taxon>
        <taxon>Flavobacteriaceae</taxon>
        <taxon>Aquimarina</taxon>
    </lineage>
</organism>
<evidence type="ECO:0000256" key="1">
    <source>
        <dbReference type="ARBA" id="ARBA00022729"/>
    </source>
</evidence>